<dbReference type="Proteomes" id="UP001146351">
    <property type="component" value="Unassembled WGS sequence"/>
</dbReference>
<evidence type="ECO:0000313" key="1">
    <source>
        <dbReference type="EMBL" id="KAJ5155938.1"/>
    </source>
</evidence>
<name>A0A9W9LH85_9EURO</name>
<dbReference type="AlphaFoldDB" id="A0A9W9LH85"/>
<comment type="caution">
    <text evidence="1">The sequence shown here is derived from an EMBL/GenBank/DDBJ whole genome shotgun (WGS) entry which is preliminary data.</text>
</comment>
<protein>
    <submittedName>
        <fullName evidence="1">Uncharacterized protein</fullName>
    </submittedName>
</protein>
<reference evidence="1" key="2">
    <citation type="journal article" date="2023" name="IMA Fungus">
        <title>Comparative genomic study of the Penicillium genus elucidates a diverse pangenome and 15 lateral gene transfer events.</title>
        <authorList>
            <person name="Petersen C."/>
            <person name="Sorensen T."/>
            <person name="Nielsen M.R."/>
            <person name="Sondergaard T.E."/>
            <person name="Sorensen J.L."/>
            <person name="Fitzpatrick D.A."/>
            <person name="Frisvad J.C."/>
            <person name="Nielsen K.L."/>
        </authorList>
    </citation>
    <scope>NUCLEOTIDE SEQUENCE</scope>
    <source>
        <strain evidence="1">IBT 21917</strain>
    </source>
</reference>
<proteinExistence type="predicted"/>
<accession>A0A9W9LH85</accession>
<organism evidence="1 2">
    <name type="scientific">Penicillium capsulatum</name>
    <dbReference type="NCBI Taxonomy" id="69766"/>
    <lineage>
        <taxon>Eukaryota</taxon>
        <taxon>Fungi</taxon>
        <taxon>Dikarya</taxon>
        <taxon>Ascomycota</taxon>
        <taxon>Pezizomycotina</taxon>
        <taxon>Eurotiomycetes</taxon>
        <taxon>Eurotiomycetidae</taxon>
        <taxon>Eurotiales</taxon>
        <taxon>Aspergillaceae</taxon>
        <taxon>Penicillium</taxon>
    </lineage>
</organism>
<keyword evidence="2" id="KW-1185">Reference proteome</keyword>
<dbReference type="EMBL" id="JAPQKO010000006">
    <property type="protein sequence ID" value="KAJ5155938.1"/>
    <property type="molecule type" value="Genomic_DNA"/>
</dbReference>
<sequence length="123" mass="12558">MISSARRTKLPAHTAIILVPAPSAGPAGHAIVDDAIEHVLALLLVDRHFVGTVIAHGEPHALAGLAISLVGGIQPGIDGLSRKGAITTHFWDVVGVGGPSHNRSVAETGRALRWGFFAIAAGG</sequence>
<reference evidence="1" key="1">
    <citation type="submission" date="2022-11" db="EMBL/GenBank/DDBJ databases">
        <authorList>
            <person name="Petersen C."/>
        </authorList>
    </citation>
    <scope>NUCLEOTIDE SEQUENCE</scope>
    <source>
        <strain evidence="1">IBT 21917</strain>
    </source>
</reference>
<evidence type="ECO:0000313" key="2">
    <source>
        <dbReference type="Proteomes" id="UP001146351"/>
    </source>
</evidence>
<gene>
    <name evidence="1" type="ORF">N7492_008741</name>
</gene>